<protein>
    <recommendedName>
        <fullName evidence="3">CN hydrolase domain-containing protein</fullName>
    </recommendedName>
</protein>
<accession>A0A4D4LD88</accession>
<name>A0A4D4LD88_STRVO</name>
<dbReference type="Proteomes" id="UP000301309">
    <property type="component" value="Unassembled WGS sequence"/>
</dbReference>
<dbReference type="Pfam" id="PF12876">
    <property type="entry name" value="Cellulase-like"/>
    <property type="match status" value="1"/>
</dbReference>
<organism evidence="1 2">
    <name type="scientific">Streptomyces violaceusniger</name>
    <dbReference type="NCBI Taxonomy" id="68280"/>
    <lineage>
        <taxon>Bacteria</taxon>
        <taxon>Bacillati</taxon>
        <taxon>Actinomycetota</taxon>
        <taxon>Actinomycetes</taxon>
        <taxon>Kitasatosporales</taxon>
        <taxon>Streptomycetaceae</taxon>
        <taxon>Streptomyces</taxon>
        <taxon>Streptomyces violaceusniger group</taxon>
    </lineage>
</organism>
<comment type="caution">
    <text evidence="1">The sequence shown here is derived from an EMBL/GenBank/DDBJ whole genome shotgun (WGS) entry which is preliminary data.</text>
</comment>
<evidence type="ECO:0000313" key="1">
    <source>
        <dbReference type="EMBL" id="GDY59075.1"/>
    </source>
</evidence>
<reference evidence="1 2" key="1">
    <citation type="journal article" date="2020" name="Int. J. Syst. Evol. Microbiol.">
        <title>Reclassification of Streptomyces castelarensis and Streptomyces sporoclivatus as later heterotypic synonyms of Streptomyces antimycoticus.</title>
        <authorList>
            <person name="Komaki H."/>
            <person name="Tamura T."/>
        </authorList>
    </citation>
    <scope>NUCLEOTIDE SEQUENCE [LARGE SCALE GENOMIC DNA]</scope>
    <source>
        <strain evidence="1 2">NBRC 13459</strain>
    </source>
</reference>
<dbReference type="Gene3D" id="3.20.20.80">
    <property type="entry name" value="Glycosidases"/>
    <property type="match status" value="1"/>
</dbReference>
<dbReference type="AlphaFoldDB" id="A0A4D4LD88"/>
<evidence type="ECO:0000313" key="2">
    <source>
        <dbReference type="Proteomes" id="UP000301309"/>
    </source>
</evidence>
<dbReference type="EMBL" id="BJHW01000002">
    <property type="protein sequence ID" value="GDY59075.1"/>
    <property type="molecule type" value="Genomic_DNA"/>
</dbReference>
<gene>
    <name evidence="1" type="ORF">SVIO_096980</name>
</gene>
<proteinExistence type="predicted"/>
<keyword evidence="2" id="KW-1185">Reference proteome</keyword>
<sequence length="97" mass="10518">MHRLAMEQRLVTWIEAAADWAAGNGVPLVFGEGWIGYTPLHGTFEEGPVGAAFCRRAVEESARVGAWGAVVCSNAAPQHPMWQDIALQRECNAVLRG</sequence>
<dbReference type="InterPro" id="IPR024778">
    <property type="entry name" value="Put_cellulase"/>
</dbReference>
<evidence type="ECO:0008006" key="3">
    <source>
        <dbReference type="Google" id="ProtNLM"/>
    </source>
</evidence>